<dbReference type="EMBL" id="AAYH02000043">
    <property type="protein sequence ID" value="EDO54090.1"/>
    <property type="molecule type" value="Genomic_DNA"/>
</dbReference>
<keyword evidence="1" id="KW-1133">Transmembrane helix</keyword>
<evidence type="ECO:0000313" key="3">
    <source>
        <dbReference type="Proteomes" id="UP000004110"/>
    </source>
</evidence>
<protein>
    <submittedName>
        <fullName evidence="2">Uncharacterized protein</fullName>
    </submittedName>
</protein>
<accession>A0ABC9NBC9</accession>
<evidence type="ECO:0000256" key="1">
    <source>
        <dbReference type="SAM" id="Phobius"/>
    </source>
</evidence>
<reference evidence="2" key="1">
    <citation type="submission" date="2007-06" db="EMBL/GenBank/DDBJ databases">
        <authorList>
            <person name="Fulton L."/>
            <person name="Clifton S."/>
            <person name="Fulton B."/>
            <person name="Xu J."/>
            <person name="Minx P."/>
            <person name="Pepin K.H."/>
            <person name="Johnson M."/>
            <person name="Thiruvilangam P."/>
            <person name="Bhonagiri V."/>
            <person name="Nash W.E."/>
            <person name="Mardis E.R."/>
            <person name="Wilson R.K."/>
        </authorList>
    </citation>
    <scope>NUCLEOTIDE SEQUENCE [LARGE SCALE GENOMIC DNA]</scope>
    <source>
        <strain evidence="2">ATCC 8492</strain>
    </source>
</reference>
<feature type="transmembrane region" description="Helical" evidence="1">
    <location>
        <begin position="6"/>
        <end position="27"/>
    </location>
</feature>
<dbReference type="Proteomes" id="UP000004110">
    <property type="component" value="Unassembled WGS sequence"/>
</dbReference>
<keyword evidence="1" id="KW-0472">Membrane</keyword>
<proteinExistence type="predicted"/>
<name>A0ABC9NBC9_BACUC</name>
<sequence length="36" mass="4329">MNAVILAWYMINSTSKLNAPIIFFFCFTSKNLYYRF</sequence>
<evidence type="ECO:0000313" key="2">
    <source>
        <dbReference type="EMBL" id="EDO54090.1"/>
    </source>
</evidence>
<dbReference type="AlphaFoldDB" id="A0ABC9NBC9"/>
<comment type="caution">
    <text evidence="2">The sequence shown here is derived from an EMBL/GenBank/DDBJ whole genome shotgun (WGS) entry which is preliminary data.</text>
</comment>
<keyword evidence="3" id="KW-1185">Reference proteome</keyword>
<reference evidence="2" key="2">
    <citation type="submission" date="2013-11" db="EMBL/GenBank/DDBJ databases">
        <title>Draft genome sequence of Bacteroides uniformis (ATCC 8492).</title>
        <authorList>
            <person name="Sudarsanam P."/>
            <person name="Ley R."/>
            <person name="Guruge J."/>
            <person name="Turnbaugh P.J."/>
            <person name="Mahowald M."/>
            <person name="Liep D."/>
            <person name="Gordon J."/>
        </authorList>
    </citation>
    <scope>NUCLEOTIDE SEQUENCE</scope>
    <source>
        <strain evidence="2">ATCC 8492</strain>
    </source>
</reference>
<organism evidence="2 3">
    <name type="scientific">Bacteroides uniformis (strain ATCC 8492 / DSM 6597 / CCUG 4942 / CIP 103695 / JCM 5828 / KCTC 5204 / NCTC 13054 / VPI 0061)</name>
    <dbReference type="NCBI Taxonomy" id="411479"/>
    <lineage>
        <taxon>Bacteria</taxon>
        <taxon>Pseudomonadati</taxon>
        <taxon>Bacteroidota</taxon>
        <taxon>Bacteroidia</taxon>
        <taxon>Bacteroidales</taxon>
        <taxon>Bacteroidaceae</taxon>
        <taxon>Bacteroides</taxon>
    </lineage>
</organism>
<gene>
    <name evidence="2" type="ORF">BACUNI_02094</name>
</gene>
<keyword evidence="1" id="KW-0812">Transmembrane</keyword>